<dbReference type="Proteomes" id="UP000616608">
    <property type="component" value="Unassembled WGS sequence"/>
</dbReference>
<protein>
    <recommendedName>
        <fullName evidence="4">Lipoprotein</fullName>
    </recommendedName>
</protein>
<reference evidence="2" key="2">
    <citation type="submission" date="2020-09" db="EMBL/GenBank/DDBJ databases">
        <authorList>
            <person name="Sun Q."/>
            <person name="Zhou Y."/>
        </authorList>
    </citation>
    <scope>NUCLEOTIDE SEQUENCE</scope>
    <source>
        <strain evidence="2">CGMCC 1.15760</strain>
    </source>
</reference>
<keyword evidence="1" id="KW-0732">Signal</keyword>
<evidence type="ECO:0000313" key="3">
    <source>
        <dbReference type="Proteomes" id="UP000616608"/>
    </source>
</evidence>
<keyword evidence="3" id="KW-1185">Reference proteome</keyword>
<evidence type="ECO:0008006" key="4">
    <source>
        <dbReference type="Google" id="ProtNLM"/>
    </source>
</evidence>
<dbReference type="PROSITE" id="PS51257">
    <property type="entry name" value="PROKAR_LIPOPROTEIN"/>
    <property type="match status" value="1"/>
</dbReference>
<evidence type="ECO:0000313" key="2">
    <source>
        <dbReference type="EMBL" id="GGG19400.1"/>
    </source>
</evidence>
<feature type="chain" id="PRO_5038909699" description="Lipoprotein" evidence="1">
    <location>
        <begin position="22"/>
        <end position="201"/>
    </location>
</feature>
<feature type="signal peptide" evidence="1">
    <location>
        <begin position="1"/>
        <end position="21"/>
    </location>
</feature>
<accession>A0A917LFI1</accession>
<comment type="caution">
    <text evidence="2">The sequence shown here is derived from an EMBL/GenBank/DDBJ whole genome shotgun (WGS) entry which is preliminary data.</text>
</comment>
<gene>
    <name evidence="2" type="ORF">GCM10007425_12360</name>
</gene>
<dbReference type="RefSeq" id="WP_188614152.1">
    <property type="nucleotide sequence ID" value="NZ_BMJT01000003.1"/>
</dbReference>
<dbReference type="EMBL" id="BMJT01000003">
    <property type="protein sequence ID" value="GGG19400.1"/>
    <property type="molecule type" value="Genomic_DNA"/>
</dbReference>
<dbReference type="AlphaFoldDB" id="A0A917LFI1"/>
<proteinExistence type="predicted"/>
<organism evidence="2 3">
    <name type="scientific">Lysinibacillus alkalisoli</name>
    <dbReference type="NCBI Taxonomy" id="1911548"/>
    <lineage>
        <taxon>Bacteria</taxon>
        <taxon>Bacillati</taxon>
        <taxon>Bacillota</taxon>
        <taxon>Bacilli</taxon>
        <taxon>Bacillales</taxon>
        <taxon>Bacillaceae</taxon>
        <taxon>Lysinibacillus</taxon>
    </lineage>
</organism>
<name>A0A917LFI1_9BACI</name>
<sequence>MNTYKKIQNVLALFLALFLLAACSNDEKATEEPSASEPRDATENGVKLIVEDEIKATTNSDKERVREVKINDIPDNKNVVIHLNSSDNLTDKMVKTGMWMDTVSILKPINELGEFDTISVLWYLPLVDTKGNTEDVKVLSFDFPKSQLDQVAWDKFLYQNLPTIASDFYEHPVMQKNRIIYTKTSYLLEVSLFLTRIFANH</sequence>
<evidence type="ECO:0000256" key="1">
    <source>
        <dbReference type="SAM" id="SignalP"/>
    </source>
</evidence>
<reference evidence="2" key="1">
    <citation type="journal article" date="2014" name="Int. J. Syst. Evol. Microbiol.">
        <title>Complete genome sequence of Corynebacterium casei LMG S-19264T (=DSM 44701T), isolated from a smear-ripened cheese.</title>
        <authorList>
            <consortium name="US DOE Joint Genome Institute (JGI-PGF)"/>
            <person name="Walter F."/>
            <person name="Albersmeier A."/>
            <person name="Kalinowski J."/>
            <person name="Ruckert C."/>
        </authorList>
    </citation>
    <scope>NUCLEOTIDE SEQUENCE</scope>
    <source>
        <strain evidence="2">CGMCC 1.15760</strain>
    </source>
</reference>